<evidence type="ECO:0000313" key="2">
    <source>
        <dbReference type="Proteomes" id="UP001177883"/>
    </source>
</evidence>
<dbReference type="EMBL" id="JAUYVK010000003">
    <property type="protein sequence ID" value="MDP2488588.1"/>
    <property type="molecule type" value="Genomic_DNA"/>
</dbReference>
<gene>
    <name evidence="1" type="ORF">Q8W38_04525</name>
</gene>
<accession>A0ABD5A6L3</accession>
<comment type="caution">
    <text evidence="1">The sequence shown here is derived from an EMBL/GenBank/DDBJ whole genome shotgun (WGS) entry which is preliminary data.</text>
</comment>
<evidence type="ECO:0000313" key="1">
    <source>
        <dbReference type="EMBL" id="MDP2488588.1"/>
    </source>
</evidence>
<proteinExistence type="predicted"/>
<dbReference type="AlphaFoldDB" id="A0ABD5A6L3"/>
<dbReference type="Proteomes" id="UP001177883">
    <property type="component" value="Unassembled WGS sequence"/>
</dbReference>
<protein>
    <submittedName>
        <fullName evidence="1">Uncharacterized protein</fullName>
    </submittedName>
</protein>
<organism evidence="1 2">
    <name type="scientific">Vibrio splendidus</name>
    <dbReference type="NCBI Taxonomy" id="29497"/>
    <lineage>
        <taxon>Bacteria</taxon>
        <taxon>Pseudomonadati</taxon>
        <taxon>Pseudomonadota</taxon>
        <taxon>Gammaproteobacteria</taxon>
        <taxon>Vibrionales</taxon>
        <taxon>Vibrionaceae</taxon>
        <taxon>Vibrio</taxon>
    </lineage>
</organism>
<name>A0ABD5A6L3_VIBSP</name>
<sequence>MVILYFTLSADPLWACTFDGVFNNPFVESYAGAFDVALATHNEVQKRTMIKPDKLDGQAGLRRASWLLTLFIQNQSRELTVGSYIYLVDRRLWSKIDTDMKLMIHVDQPQTSAPVLLMSEAALLNIVSNTIEFQSALDVGVVKRNRTPKS</sequence>
<reference evidence="1" key="1">
    <citation type="submission" date="2023-07" db="EMBL/GenBank/DDBJ databases">
        <title>Genome content predicts the carbon catabolic preferences of heterotrophic bacteria.</title>
        <authorList>
            <person name="Gralka M."/>
        </authorList>
    </citation>
    <scope>NUCLEOTIDE SEQUENCE</scope>
    <source>
        <strain evidence="1">6E03</strain>
    </source>
</reference>
<dbReference type="RefSeq" id="WP_125458470.1">
    <property type="nucleotide sequence ID" value="NZ_CAWQXJ010000035.1"/>
</dbReference>